<organism evidence="1 2">
    <name type="scientific">Zooshikella harenae</name>
    <dbReference type="NCBI Taxonomy" id="2827238"/>
    <lineage>
        <taxon>Bacteria</taxon>
        <taxon>Pseudomonadati</taxon>
        <taxon>Pseudomonadota</taxon>
        <taxon>Gammaproteobacteria</taxon>
        <taxon>Oceanospirillales</taxon>
        <taxon>Zooshikellaceae</taxon>
        <taxon>Zooshikella</taxon>
    </lineage>
</organism>
<comment type="caution">
    <text evidence="1">The sequence shown here is derived from an EMBL/GenBank/DDBJ whole genome shotgun (WGS) entry which is preliminary data.</text>
</comment>
<proteinExistence type="predicted"/>
<sequence length="185" mass="21282">MESRPLSTQSVQNNMDFWQPALLSIDREHLPEMPLLNSRARDIKRTHGYANGAEQIYVDNIVGHQFRLSAKPNYKVLGLDAEIACNWAKDVEARFTDWAEDPDCWIDAEEKRTLTMMARESVRHYASQGEILASAEWRRKSINNRPQTCIKLIDSERLTNPFEQADTQYLRAGIELGNRGQAIAY</sequence>
<accession>A0ABS5ZK66</accession>
<feature type="non-terminal residue" evidence="1">
    <location>
        <position position="185"/>
    </location>
</feature>
<dbReference type="Proteomes" id="UP000690515">
    <property type="component" value="Unassembled WGS sequence"/>
</dbReference>
<dbReference type="EMBL" id="JAGSOY010000305">
    <property type="protein sequence ID" value="MBU2714472.1"/>
    <property type="molecule type" value="Genomic_DNA"/>
</dbReference>
<evidence type="ECO:0000313" key="2">
    <source>
        <dbReference type="Proteomes" id="UP000690515"/>
    </source>
</evidence>
<name>A0ABS5ZK66_9GAMM</name>
<evidence type="ECO:0000313" key="1">
    <source>
        <dbReference type="EMBL" id="MBU2714472.1"/>
    </source>
</evidence>
<keyword evidence="2" id="KW-1185">Reference proteome</keyword>
<dbReference type="Pfam" id="PF05136">
    <property type="entry name" value="Phage_portal_2"/>
    <property type="match status" value="1"/>
</dbReference>
<dbReference type="RefSeq" id="WP_215822757.1">
    <property type="nucleotide sequence ID" value="NZ_JAGSOY010000305.1"/>
</dbReference>
<dbReference type="InterPro" id="IPR006429">
    <property type="entry name" value="Phage_lambda_portal"/>
</dbReference>
<protein>
    <submittedName>
        <fullName evidence="1">Phage portal protein</fullName>
    </submittedName>
</protein>
<gene>
    <name evidence="1" type="ORF">KCG35_25815</name>
</gene>
<reference evidence="1 2" key="1">
    <citation type="submission" date="2021-04" db="EMBL/GenBank/DDBJ databases">
        <authorList>
            <person name="Pira H."/>
            <person name="Risdian C."/>
            <person name="Wink J."/>
        </authorList>
    </citation>
    <scope>NUCLEOTIDE SEQUENCE [LARGE SCALE GENOMIC DNA]</scope>
    <source>
        <strain evidence="1 2">WH53</strain>
    </source>
</reference>